<evidence type="ECO:0000256" key="2">
    <source>
        <dbReference type="ARBA" id="ARBA00022980"/>
    </source>
</evidence>
<dbReference type="PANTHER" id="PTHR11710">
    <property type="entry name" value="40S RIBOSOMAL PROTEIN S19"/>
    <property type="match status" value="1"/>
</dbReference>
<keyword evidence="3" id="KW-0687">Ribonucleoprotein</keyword>
<dbReference type="Gene3D" id="1.10.10.10">
    <property type="entry name" value="Winged helix-like DNA-binding domain superfamily/Winged helix DNA-binding domain"/>
    <property type="match status" value="1"/>
</dbReference>
<proteinExistence type="inferred from homology"/>
<reference evidence="6" key="1">
    <citation type="submission" date="2023-09" db="UniProtKB">
        <authorList>
            <consortium name="Ensembl"/>
        </authorList>
    </citation>
    <scope>IDENTIFICATION</scope>
</reference>
<dbReference type="Pfam" id="PF01090">
    <property type="entry name" value="Ribosomal_S19e"/>
    <property type="match status" value="1"/>
</dbReference>
<dbReference type="InterPro" id="IPR001266">
    <property type="entry name" value="Ribosomal_eS19"/>
</dbReference>
<evidence type="ECO:0000256" key="4">
    <source>
        <dbReference type="ARBA" id="ARBA00045524"/>
    </source>
</evidence>
<dbReference type="GO" id="GO:0003735">
    <property type="term" value="F:structural constituent of ribosome"/>
    <property type="evidence" value="ECO:0007669"/>
    <property type="project" value="InterPro"/>
</dbReference>
<dbReference type="GO" id="GO:0022627">
    <property type="term" value="C:cytosolic small ribosomal subunit"/>
    <property type="evidence" value="ECO:0007669"/>
    <property type="project" value="TreeGrafter"/>
</dbReference>
<organism evidence="6">
    <name type="scientific">Castor canadensis</name>
    <name type="common">American beaver</name>
    <dbReference type="NCBI Taxonomy" id="51338"/>
    <lineage>
        <taxon>Eukaryota</taxon>
        <taxon>Metazoa</taxon>
        <taxon>Chordata</taxon>
        <taxon>Craniata</taxon>
        <taxon>Vertebrata</taxon>
        <taxon>Euteleostomi</taxon>
        <taxon>Mammalia</taxon>
        <taxon>Eutheria</taxon>
        <taxon>Euarchontoglires</taxon>
        <taxon>Glires</taxon>
        <taxon>Rodentia</taxon>
        <taxon>Castorimorpha</taxon>
        <taxon>Castoridae</taxon>
        <taxon>Castor</taxon>
    </lineage>
</organism>
<dbReference type="AlphaFoldDB" id="A0A8C0WGL0"/>
<accession>A0A8C0WGL0</accession>
<evidence type="ECO:0000313" key="6">
    <source>
        <dbReference type="Ensembl" id="ENSCCNP00000011146.1"/>
    </source>
</evidence>
<protein>
    <submittedName>
        <fullName evidence="6">Uncharacterized protein</fullName>
    </submittedName>
</protein>
<dbReference type="InterPro" id="IPR036388">
    <property type="entry name" value="WH-like_DNA-bd_sf"/>
</dbReference>
<dbReference type="PANTHER" id="PTHR11710:SF0">
    <property type="entry name" value="40S RIBOSOMAL PROTEIN S19"/>
    <property type="match status" value="1"/>
</dbReference>
<dbReference type="GO" id="GO:0003723">
    <property type="term" value="F:RNA binding"/>
    <property type="evidence" value="ECO:0007669"/>
    <property type="project" value="TreeGrafter"/>
</dbReference>
<keyword evidence="2" id="KW-0689">Ribosomal protein</keyword>
<sequence>MPRVTVKDVHQQEFVRALAFFLKKSRKLKVPEWVDTVKLAKHKEPAPYDENASAFHARTYIARQAIYHLSHSSSPVSVFGSEFDSESRHPFVGAEKILIIAIDWF</sequence>
<dbReference type="GO" id="GO:0006412">
    <property type="term" value="P:translation"/>
    <property type="evidence" value="ECO:0007669"/>
    <property type="project" value="InterPro"/>
</dbReference>
<comment type="similarity">
    <text evidence="1">Belongs to the eukaryotic ribosomal protein eS19 family.</text>
</comment>
<evidence type="ECO:0000256" key="1">
    <source>
        <dbReference type="ARBA" id="ARBA00010014"/>
    </source>
</evidence>
<dbReference type="GO" id="GO:0000028">
    <property type="term" value="P:ribosomal small subunit assembly"/>
    <property type="evidence" value="ECO:0007669"/>
    <property type="project" value="TreeGrafter"/>
</dbReference>
<evidence type="ECO:0000256" key="3">
    <source>
        <dbReference type="ARBA" id="ARBA00023274"/>
    </source>
</evidence>
<evidence type="ECO:0000256" key="5">
    <source>
        <dbReference type="ARBA" id="ARBA00046747"/>
    </source>
</evidence>
<comment type="subunit">
    <text evidence="5">Component of the small ribosomal subunit. Part of the small subunit (SSU) processome, composed of more than 70 proteins and the RNA chaperone small nucleolar RNA (snoRNA) U3. Interacts with RPS19BP1; the interaction is direct and mediates the integration of RPS19 in state post-A1. Interacts with RPS19BP1.</text>
</comment>
<dbReference type="Ensembl" id="ENSCCNT00000014587.1">
    <property type="protein sequence ID" value="ENSCCNP00000011146.1"/>
    <property type="gene ID" value="ENSCCNG00000011547.1"/>
</dbReference>
<dbReference type="SMART" id="SM01413">
    <property type="entry name" value="Ribosomal_S19e"/>
    <property type="match status" value="1"/>
</dbReference>
<name>A0A8C0WGL0_CASCN</name>
<dbReference type="InterPro" id="IPR036390">
    <property type="entry name" value="WH_DNA-bd_sf"/>
</dbReference>
<dbReference type="SUPFAM" id="SSF46785">
    <property type="entry name" value="Winged helix' DNA-binding domain"/>
    <property type="match status" value="1"/>
</dbReference>
<comment type="function">
    <text evidence="4">Component of the small ribosomal subunit. The ribosome is a large ribonucleoprotein complex responsible for the synthesis of proteins in the cell. Required for pre-rRNA processing and maturation of 40S ribosomal subunits. Part of the small subunit (SSU) processome, first precursor of the small eukaryotic ribosomal subunit. During the assembly of the SSU processome in the nucleolus, many ribosome biogenesis factors, an RNA chaperone and ribosomal proteins associate with the nascent pre-rRNA and work in concert to generate RNA folding, modifications, rearrangements and cleavage as well as targeted degradation of pre-ribosomal RNA by the RNA exosome.</text>
</comment>